<sequence>MNTKIIPIHAGHFSCDGGALFSVIPKPLWSKVYPADENNVTRLTMRCLLVDQGERRILIEAGVGEHYPEKVQRNNGHEETDALPQSLAQHGYTPADITDVVFTHLHWDHCNGAVVREHGTLKLLFPNATHWCSKTQWEHSQISNARECTAYYPEILNFLKEEGNMQLVENEGKLFPGFEVRLFDGHTPGQLIPLVDCAGKTYVYTADLIPTTAHIPVIWLASYDLFPVSSMEEKERLLKEVAEKDYVLFFEHDFYTQCATVAWTDRGPKLKETFDL</sequence>
<evidence type="ECO:0000259" key="5">
    <source>
        <dbReference type="SMART" id="SM00849"/>
    </source>
</evidence>
<evidence type="ECO:0000313" key="6">
    <source>
        <dbReference type="EMBL" id="SFE71796.1"/>
    </source>
</evidence>
<keyword evidence="7" id="KW-1185">Reference proteome</keyword>
<gene>
    <name evidence="6" type="ORF">SAMN05216283_101832</name>
</gene>
<dbReference type="STRING" id="655355.SAMN05216283_101832"/>
<dbReference type="PANTHER" id="PTHR42978">
    <property type="entry name" value="QUORUM-QUENCHING LACTONASE YTNP-RELATED-RELATED"/>
    <property type="match status" value="1"/>
</dbReference>
<evidence type="ECO:0000256" key="4">
    <source>
        <dbReference type="ARBA" id="ARBA00022833"/>
    </source>
</evidence>
<dbReference type="SMART" id="SM00849">
    <property type="entry name" value="Lactamase_B"/>
    <property type="match status" value="1"/>
</dbReference>
<dbReference type="Proteomes" id="UP000198964">
    <property type="component" value="Unassembled WGS sequence"/>
</dbReference>
<keyword evidence="2" id="KW-0479">Metal-binding</keyword>
<dbReference type="PANTHER" id="PTHR42978:SF6">
    <property type="entry name" value="QUORUM-QUENCHING LACTONASE YTNP-RELATED"/>
    <property type="match status" value="1"/>
</dbReference>
<dbReference type="EMBL" id="FONW01000001">
    <property type="protein sequence ID" value="SFE71796.1"/>
    <property type="molecule type" value="Genomic_DNA"/>
</dbReference>
<dbReference type="InterPro" id="IPR051013">
    <property type="entry name" value="MBL_superfamily_lactonases"/>
</dbReference>
<feature type="domain" description="Metallo-beta-lactamase" evidence="5">
    <location>
        <begin position="44"/>
        <end position="252"/>
    </location>
</feature>
<name>A0A1I2CTY5_9BACT</name>
<dbReference type="Pfam" id="PF00753">
    <property type="entry name" value="Lactamase_B"/>
    <property type="match status" value="1"/>
</dbReference>
<protein>
    <submittedName>
        <fullName evidence="6">Glyoxylase, beta-lactamase superfamily II</fullName>
    </submittedName>
</protein>
<dbReference type="InterPro" id="IPR036866">
    <property type="entry name" value="RibonucZ/Hydroxyglut_hydro"/>
</dbReference>
<dbReference type="GO" id="GO:0016787">
    <property type="term" value="F:hydrolase activity"/>
    <property type="evidence" value="ECO:0007669"/>
    <property type="project" value="UniProtKB-KW"/>
</dbReference>
<dbReference type="AlphaFoldDB" id="A0A1I2CTY5"/>
<evidence type="ECO:0000256" key="2">
    <source>
        <dbReference type="ARBA" id="ARBA00022723"/>
    </source>
</evidence>
<dbReference type="GO" id="GO:0046872">
    <property type="term" value="F:metal ion binding"/>
    <property type="evidence" value="ECO:0007669"/>
    <property type="project" value="UniProtKB-KW"/>
</dbReference>
<dbReference type="SUPFAM" id="SSF56281">
    <property type="entry name" value="Metallo-hydrolase/oxidoreductase"/>
    <property type="match status" value="1"/>
</dbReference>
<organism evidence="6 7">
    <name type="scientific">Sunxiuqinia elliptica</name>
    <dbReference type="NCBI Taxonomy" id="655355"/>
    <lineage>
        <taxon>Bacteria</taxon>
        <taxon>Pseudomonadati</taxon>
        <taxon>Bacteroidota</taxon>
        <taxon>Bacteroidia</taxon>
        <taxon>Marinilabiliales</taxon>
        <taxon>Prolixibacteraceae</taxon>
        <taxon>Sunxiuqinia</taxon>
    </lineage>
</organism>
<evidence type="ECO:0000256" key="1">
    <source>
        <dbReference type="ARBA" id="ARBA00007749"/>
    </source>
</evidence>
<proteinExistence type="inferred from homology"/>
<evidence type="ECO:0000256" key="3">
    <source>
        <dbReference type="ARBA" id="ARBA00022801"/>
    </source>
</evidence>
<evidence type="ECO:0000313" key="7">
    <source>
        <dbReference type="Proteomes" id="UP000198964"/>
    </source>
</evidence>
<dbReference type="Gene3D" id="3.60.15.10">
    <property type="entry name" value="Ribonuclease Z/Hydroxyacylglutathione hydrolase-like"/>
    <property type="match status" value="1"/>
</dbReference>
<keyword evidence="4" id="KW-0862">Zinc</keyword>
<dbReference type="RefSeq" id="WP_170846852.1">
    <property type="nucleotide sequence ID" value="NZ_FONW01000001.1"/>
</dbReference>
<dbReference type="InterPro" id="IPR001279">
    <property type="entry name" value="Metallo-B-lactamas"/>
</dbReference>
<dbReference type="CDD" id="cd16281">
    <property type="entry name" value="metallo-hydrolase-like_MBL-fold"/>
    <property type="match status" value="1"/>
</dbReference>
<reference evidence="6 7" key="1">
    <citation type="submission" date="2016-10" db="EMBL/GenBank/DDBJ databases">
        <authorList>
            <person name="de Groot N.N."/>
        </authorList>
    </citation>
    <scope>NUCLEOTIDE SEQUENCE [LARGE SCALE GENOMIC DNA]</scope>
    <source>
        <strain evidence="6 7">CGMCC 1.9156</strain>
    </source>
</reference>
<accession>A0A1I2CTY5</accession>
<keyword evidence="3" id="KW-0378">Hydrolase</keyword>
<comment type="similarity">
    <text evidence="1">Belongs to the metallo-beta-lactamase superfamily.</text>
</comment>